<sequence>MCSRSLTSAWQWVHFVWISRVGMFDQYSPILWVLCSALKMNCHMFFGKSLFLLPCHMLSSVSRLPVMFCIVYLVISRLFVVAHLAVVFFCYLIPLYANAWVMVANFTPCRLNSLGTVRSMGSLVVLSAPSFVRWSAWSFPYRPLCPFTHMKPV</sequence>
<accession>A0A9P7J849</accession>
<keyword evidence="1" id="KW-0472">Membrane</keyword>
<reference evidence="2" key="1">
    <citation type="journal article" date="2020" name="New Phytol.">
        <title>Comparative genomics reveals dynamic genome evolution in host specialist ectomycorrhizal fungi.</title>
        <authorList>
            <person name="Lofgren L.A."/>
            <person name="Nguyen N.H."/>
            <person name="Vilgalys R."/>
            <person name="Ruytinx J."/>
            <person name="Liao H.L."/>
            <person name="Branco S."/>
            <person name="Kuo A."/>
            <person name="LaButti K."/>
            <person name="Lipzen A."/>
            <person name="Andreopoulos W."/>
            <person name="Pangilinan J."/>
            <person name="Riley R."/>
            <person name="Hundley H."/>
            <person name="Na H."/>
            <person name="Barry K."/>
            <person name="Grigoriev I.V."/>
            <person name="Stajich J.E."/>
            <person name="Kennedy P.G."/>
        </authorList>
    </citation>
    <scope>NUCLEOTIDE SEQUENCE</scope>
    <source>
        <strain evidence="2">MN1</strain>
    </source>
</reference>
<feature type="transmembrane region" description="Helical" evidence="1">
    <location>
        <begin position="50"/>
        <end position="75"/>
    </location>
</feature>
<feature type="transmembrane region" description="Helical" evidence="1">
    <location>
        <begin position="81"/>
        <end position="103"/>
    </location>
</feature>
<evidence type="ECO:0000256" key="1">
    <source>
        <dbReference type="SAM" id="Phobius"/>
    </source>
</evidence>
<organism evidence="2 3">
    <name type="scientific">Suillus subaureus</name>
    <dbReference type="NCBI Taxonomy" id="48587"/>
    <lineage>
        <taxon>Eukaryota</taxon>
        <taxon>Fungi</taxon>
        <taxon>Dikarya</taxon>
        <taxon>Basidiomycota</taxon>
        <taxon>Agaricomycotina</taxon>
        <taxon>Agaricomycetes</taxon>
        <taxon>Agaricomycetidae</taxon>
        <taxon>Boletales</taxon>
        <taxon>Suillineae</taxon>
        <taxon>Suillaceae</taxon>
        <taxon>Suillus</taxon>
    </lineage>
</organism>
<dbReference type="RefSeq" id="XP_041188409.1">
    <property type="nucleotide sequence ID" value="XM_041341803.1"/>
</dbReference>
<gene>
    <name evidence="2" type="ORF">BJ212DRAFT_1534546</name>
</gene>
<dbReference type="EMBL" id="JABBWG010000040">
    <property type="protein sequence ID" value="KAG1808024.1"/>
    <property type="molecule type" value="Genomic_DNA"/>
</dbReference>
<keyword evidence="1" id="KW-0812">Transmembrane</keyword>
<proteinExistence type="predicted"/>
<protein>
    <submittedName>
        <fullName evidence="2">Uncharacterized protein</fullName>
    </submittedName>
</protein>
<dbReference type="AlphaFoldDB" id="A0A9P7J849"/>
<evidence type="ECO:0000313" key="3">
    <source>
        <dbReference type="Proteomes" id="UP000807769"/>
    </source>
</evidence>
<name>A0A9P7J849_9AGAM</name>
<dbReference type="GeneID" id="64635819"/>
<feature type="transmembrane region" description="Helical" evidence="1">
    <location>
        <begin position="12"/>
        <end position="38"/>
    </location>
</feature>
<keyword evidence="3" id="KW-1185">Reference proteome</keyword>
<keyword evidence="1" id="KW-1133">Transmembrane helix</keyword>
<dbReference type="Proteomes" id="UP000807769">
    <property type="component" value="Unassembled WGS sequence"/>
</dbReference>
<evidence type="ECO:0000313" key="2">
    <source>
        <dbReference type="EMBL" id="KAG1808024.1"/>
    </source>
</evidence>
<comment type="caution">
    <text evidence="2">The sequence shown here is derived from an EMBL/GenBank/DDBJ whole genome shotgun (WGS) entry which is preliminary data.</text>
</comment>